<keyword evidence="5" id="KW-1003">Cell membrane</keyword>
<evidence type="ECO:0000256" key="2">
    <source>
        <dbReference type="ARBA" id="ARBA00022692"/>
    </source>
</evidence>
<comment type="subcellular location">
    <subcellularLocation>
        <location evidence="5">Cell membrane</location>
        <topology evidence="5">Multi-pass membrane protein</topology>
    </subcellularLocation>
    <subcellularLocation>
        <location evidence="1">Membrane</location>
        <topology evidence="1">Multi-pass membrane protein</topology>
    </subcellularLocation>
</comment>
<dbReference type="HAMAP" id="MF_00902">
    <property type="entry name" value="TatC"/>
    <property type="match status" value="1"/>
</dbReference>
<evidence type="ECO:0000256" key="6">
    <source>
        <dbReference type="SAM" id="MobiDB-lite"/>
    </source>
</evidence>
<evidence type="ECO:0000313" key="7">
    <source>
        <dbReference type="EMBL" id="SEW17656.1"/>
    </source>
</evidence>
<keyword evidence="2 5" id="KW-0812">Transmembrane</keyword>
<dbReference type="STRING" id="364200.SAMN04488515_1413"/>
<dbReference type="PANTHER" id="PTHR30371">
    <property type="entry name" value="SEC-INDEPENDENT PROTEIN TRANSLOCASE PROTEIN TATC"/>
    <property type="match status" value="1"/>
</dbReference>
<feature type="transmembrane region" description="Helical" evidence="5">
    <location>
        <begin position="116"/>
        <end position="138"/>
    </location>
</feature>
<organism evidence="7 8">
    <name type="scientific">Cognatiyoonia koreensis</name>
    <dbReference type="NCBI Taxonomy" id="364200"/>
    <lineage>
        <taxon>Bacteria</taxon>
        <taxon>Pseudomonadati</taxon>
        <taxon>Pseudomonadota</taxon>
        <taxon>Alphaproteobacteria</taxon>
        <taxon>Rhodobacterales</taxon>
        <taxon>Paracoccaceae</taxon>
        <taxon>Cognatiyoonia</taxon>
    </lineage>
</organism>
<keyword evidence="4 5" id="KW-0472">Membrane</keyword>
<feature type="transmembrane region" description="Helical" evidence="5">
    <location>
        <begin position="209"/>
        <end position="232"/>
    </location>
</feature>
<protein>
    <recommendedName>
        <fullName evidence="5">Sec-independent protein translocase protein TatC</fullName>
    </recommendedName>
</protein>
<accession>A0A1I0PTB2</accession>
<dbReference type="GO" id="GO:0009977">
    <property type="term" value="F:proton motive force dependent protein transmembrane transporter activity"/>
    <property type="evidence" value="ECO:0007669"/>
    <property type="project" value="TreeGrafter"/>
</dbReference>
<feature type="transmembrane region" description="Helical" evidence="5">
    <location>
        <begin position="244"/>
        <end position="262"/>
    </location>
</feature>
<reference evidence="7 8" key="1">
    <citation type="submission" date="2016-10" db="EMBL/GenBank/DDBJ databases">
        <authorList>
            <person name="de Groot N.N."/>
        </authorList>
    </citation>
    <scope>NUCLEOTIDE SEQUENCE [LARGE SCALE GENOMIC DNA]</scope>
    <source>
        <strain evidence="7 8">DSM 17925</strain>
    </source>
</reference>
<dbReference type="OrthoDB" id="9777044at2"/>
<dbReference type="Proteomes" id="UP000199167">
    <property type="component" value="Unassembled WGS sequence"/>
</dbReference>
<evidence type="ECO:0000313" key="8">
    <source>
        <dbReference type="Proteomes" id="UP000199167"/>
    </source>
</evidence>
<evidence type="ECO:0000256" key="4">
    <source>
        <dbReference type="ARBA" id="ARBA00023136"/>
    </source>
</evidence>
<feature type="compositionally biased region" description="Acidic residues" evidence="6">
    <location>
        <begin position="311"/>
        <end position="320"/>
    </location>
</feature>
<dbReference type="InterPro" id="IPR002033">
    <property type="entry name" value="TatC"/>
</dbReference>
<proteinExistence type="inferred from homology"/>
<dbReference type="GO" id="GO:0043953">
    <property type="term" value="P:protein transport by the Tat complex"/>
    <property type="evidence" value="ECO:0007669"/>
    <property type="project" value="UniProtKB-UniRule"/>
</dbReference>
<evidence type="ECO:0000256" key="5">
    <source>
        <dbReference type="HAMAP-Rule" id="MF_00902"/>
    </source>
</evidence>
<sequence>MTTSDDIEDSSAPLLEHLAELRSRLIYSVGAFLVAMIFCFSFGGMLLDFLLMPIESTMRSLGNPDPVMQYTAPQEYFFTLIRVSVVGGLVISFPVIAFQLWRFVAPGLYRNEKNAFLPFLISSPVLFLLGAAFAHYVVVPLAMTFFLGFADIPSFVQAMIDQNFQVPVDGAELLPGTGDGAAMPPGVVPQPDTGIDIVFNGKVNETLDITLKMIVAFGLCFQLPVLLTLMGSAGLASSRGLRQVRKYAVVGILVVAALVTPPDVTTQLILFVVVYGLYEISIHLVAGVERRKDRKARAEGIIGKDESLFDMPDDDEEDDLAAGAEEPKA</sequence>
<dbReference type="GO" id="GO:0033281">
    <property type="term" value="C:TAT protein transport complex"/>
    <property type="evidence" value="ECO:0007669"/>
    <property type="project" value="UniProtKB-UniRule"/>
</dbReference>
<feature type="transmembrane region" description="Helical" evidence="5">
    <location>
        <begin position="25"/>
        <end position="51"/>
    </location>
</feature>
<keyword evidence="5" id="KW-0653">Protein transport</keyword>
<gene>
    <name evidence="5" type="primary">tatC</name>
    <name evidence="7" type="ORF">SAMN04488515_1413</name>
</gene>
<feature type="transmembrane region" description="Helical" evidence="5">
    <location>
        <begin position="76"/>
        <end position="104"/>
    </location>
</feature>
<keyword evidence="8" id="KW-1185">Reference proteome</keyword>
<name>A0A1I0PTB2_9RHOB</name>
<feature type="region of interest" description="Disordered" evidence="6">
    <location>
        <begin position="306"/>
        <end position="329"/>
    </location>
</feature>
<dbReference type="Pfam" id="PF00902">
    <property type="entry name" value="TatC"/>
    <property type="match status" value="2"/>
</dbReference>
<dbReference type="PRINTS" id="PR01840">
    <property type="entry name" value="TATCFAMILY"/>
</dbReference>
<feature type="transmembrane region" description="Helical" evidence="5">
    <location>
        <begin position="268"/>
        <end position="288"/>
    </location>
</feature>
<dbReference type="PANTHER" id="PTHR30371:SF0">
    <property type="entry name" value="SEC-INDEPENDENT PROTEIN TRANSLOCASE PROTEIN TATC, CHLOROPLASTIC-RELATED"/>
    <property type="match status" value="1"/>
</dbReference>
<evidence type="ECO:0000256" key="1">
    <source>
        <dbReference type="ARBA" id="ARBA00004141"/>
    </source>
</evidence>
<dbReference type="AlphaFoldDB" id="A0A1I0PTB2"/>
<comment type="similarity">
    <text evidence="5">Belongs to the TatC family.</text>
</comment>
<keyword evidence="3 5" id="KW-1133">Transmembrane helix</keyword>
<evidence type="ECO:0000256" key="3">
    <source>
        <dbReference type="ARBA" id="ARBA00022989"/>
    </source>
</evidence>
<dbReference type="RefSeq" id="WP_089992024.1">
    <property type="nucleotide sequence ID" value="NZ_FOIZ01000001.1"/>
</dbReference>
<dbReference type="GO" id="GO:0065002">
    <property type="term" value="P:intracellular protein transmembrane transport"/>
    <property type="evidence" value="ECO:0007669"/>
    <property type="project" value="TreeGrafter"/>
</dbReference>
<dbReference type="EMBL" id="FOIZ01000001">
    <property type="protein sequence ID" value="SEW17656.1"/>
    <property type="molecule type" value="Genomic_DNA"/>
</dbReference>
<comment type="subunit">
    <text evidence="5">The Tat system comprises two distinct complexes: a TatABC complex, containing multiple copies of TatA, TatB and TatC subunits, and a separate TatA complex, containing only TatA subunits. Substrates initially bind to the TatABC complex, which probably triggers association of the separate TatA complex to form the active translocon.</text>
</comment>
<keyword evidence="5" id="KW-0813">Transport</keyword>
<keyword evidence="5" id="KW-0811">Translocation</keyword>
<comment type="function">
    <text evidence="5">Part of the twin-arginine translocation (Tat) system that transports large folded proteins containing a characteristic twin-arginine motif in their signal peptide across membranes. Together with TatB, TatC is part of a receptor directly interacting with Tat signal peptides.</text>
</comment>